<feature type="compositionally biased region" description="Low complexity" evidence="1">
    <location>
        <begin position="199"/>
        <end position="210"/>
    </location>
</feature>
<dbReference type="AlphaFoldDB" id="A0AAW1R176"/>
<dbReference type="SUPFAM" id="SSF51735">
    <property type="entry name" value="NAD(P)-binding Rossmann-fold domains"/>
    <property type="match status" value="1"/>
</dbReference>
<name>A0AAW1R176_9CHLO</name>
<evidence type="ECO:0000256" key="1">
    <source>
        <dbReference type="SAM" id="MobiDB-lite"/>
    </source>
</evidence>
<protein>
    <recommendedName>
        <fullName evidence="2">Saccharopine dehydrogenase NADP binding domain-containing protein</fullName>
    </recommendedName>
</protein>
<evidence type="ECO:0000313" key="4">
    <source>
        <dbReference type="Proteomes" id="UP001445335"/>
    </source>
</evidence>
<feature type="region of interest" description="Disordered" evidence="1">
    <location>
        <begin position="197"/>
        <end position="220"/>
    </location>
</feature>
<reference evidence="3 4" key="1">
    <citation type="journal article" date="2024" name="Nat. Commun.">
        <title>Phylogenomics reveals the evolutionary origins of lichenization in chlorophyte algae.</title>
        <authorList>
            <person name="Puginier C."/>
            <person name="Libourel C."/>
            <person name="Otte J."/>
            <person name="Skaloud P."/>
            <person name="Haon M."/>
            <person name="Grisel S."/>
            <person name="Petersen M."/>
            <person name="Berrin J.G."/>
            <person name="Delaux P.M."/>
            <person name="Dal Grande F."/>
            <person name="Keller J."/>
        </authorList>
    </citation>
    <scope>NUCLEOTIDE SEQUENCE [LARGE SCALE GENOMIC DNA]</scope>
    <source>
        <strain evidence="3 4">SAG 245.80</strain>
    </source>
</reference>
<keyword evidence="4" id="KW-1185">Reference proteome</keyword>
<dbReference type="Pfam" id="PF03435">
    <property type="entry name" value="Sacchrp_dh_NADP"/>
    <property type="match status" value="1"/>
</dbReference>
<organism evidence="3 4">
    <name type="scientific">Elliptochloris bilobata</name>
    <dbReference type="NCBI Taxonomy" id="381761"/>
    <lineage>
        <taxon>Eukaryota</taxon>
        <taxon>Viridiplantae</taxon>
        <taxon>Chlorophyta</taxon>
        <taxon>core chlorophytes</taxon>
        <taxon>Trebouxiophyceae</taxon>
        <taxon>Trebouxiophyceae incertae sedis</taxon>
        <taxon>Elliptochloris clade</taxon>
        <taxon>Elliptochloris</taxon>
    </lineage>
</organism>
<sequence>MAFTPTYTGAEAPNAGKRVLILGGTGRVGSSTAAALLRTERGLEVVLSGRSEASYAKLVDMRPELAGARFLRCDIDNDADLAAALQGFDLVLHTAGPFQRKERCAVLEAAIAARVAYMDICDDADYSQRARRYHQQALDAGVPAITTAGIYPGVSNVMAAHMVSIARREYEDDWSWRGSKAAAVPARASSAGAAGGALGEAEAGSGLPEARGGGGGGAATAVLEAPQDAGRSTVGAGPPAAVGPVAGEPVEPKRVLYSYYTAGSGGVGPTILETSLLLAGEDVTAFVDNQKVMAPPVSGPRVVDFGRPLGRVTAWLYNLPEVASTHENLRVPSVSARFATAPVFWNWAMVAVARLAPKGFLEDRDKSKWLAGLAGLWVRPVDKLVGEAVGMRVDVELADGTTAAGVYYHRLLSQSVGVCTAAFVRAMLAGGTQPGVWFPEQREAVPDRRGLLQMATDGAQRFELNRPPWAIESQPTQLGFGMYW</sequence>
<accession>A0AAW1R176</accession>
<dbReference type="Gene3D" id="3.40.50.720">
    <property type="entry name" value="NAD(P)-binding Rossmann-like Domain"/>
    <property type="match status" value="1"/>
</dbReference>
<comment type="caution">
    <text evidence="3">The sequence shown here is derived from an EMBL/GenBank/DDBJ whole genome shotgun (WGS) entry which is preliminary data.</text>
</comment>
<evidence type="ECO:0000313" key="3">
    <source>
        <dbReference type="EMBL" id="KAK9827368.1"/>
    </source>
</evidence>
<proteinExistence type="predicted"/>
<dbReference type="PANTHER" id="PTHR43796">
    <property type="entry name" value="CARBOXYNORSPERMIDINE SYNTHASE"/>
    <property type="match status" value="1"/>
</dbReference>
<dbReference type="Proteomes" id="UP001445335">
    <property type="component" value="Unassembled WGS sequence"/>
</dbReference>
<dbReference type="InterPro" id="IPR005097">
    <property type="entry name" value="Sacchrp_dh_NADP-bd"/>
</dbReference>
<feature type="domain" description="Saccharopine dehydrogenase NADP binding" evidence="2">
    <location>
        <begin position="19"/>
        <end position="145"/>
    </location>
</feature>
<dbReference type="InterPro" id="IPR036291">
    <property type="entry name" value="NAD(P)-bd_dom_sf"/>
</dbReference>
<dbReference type="PANTHER" id="PTHR43796:SF2">
    <property type="entry name" value="CARBOXYNORSPERMIDINE SYNTHASE"/>
    <property type="match status" value="1"/>
</dbReference>
<dbReference type="EMBL" id="JALJOU010000058">
    <property type="protein sequence ID" value="KAK9827368.1"/>
    <property type="molecule type" value="Genomic_DNA"/>
</dbReference>
<evidence type="ECO:0000259" key="2">
    <source>
        <dbReference type="Pfam" id="PF03435"/>
    </source>
</evidence>
<gene>
    <name evidence="3" type="ORF">WJX81_002139</name>
</gene>